<sequence length="471" mass="52411">MKKHLFYPALWGILTLSIFYSCRTDSVATEQTQQVNEKIVAFERFEKANNIQPKASSKNDASSEKYVSYAAPFSEVISNFLEKHSDYRERLEKEIGKIRLDVSSTTFGEGAKGVLFPVTDKNGKVIGAWGGIVNEERDFVKFYYLNNSSQEVASIKNAFQSYYDRNTGKLATLATASKSASLNPIAKKATDIEEVVITVYKPLTYYDLPSWWHDAGWTDPTKNPGPGPGTTMEGGPGTHGGGTNGTDNSNQQKDPCSGMKTQREDKGFKDGVTDLKGKTGLKKETGYTQHGTTGEYTYQENANATETANSLRLPDAERYNVKSYLHTHVDNYTYTSDDGTEITREGVKMFSPADVIYMMDMLRNAKTRGIDFSDVSGTMVTSTGTYTLRFSGNEYQLKSFTAEQYQGYTSSYIDFMTKSPDLSLEQKFLQFIDTKMNVKGIELFKLNDDGSNTKISLNSDKSSVTTSNCPN</sequence>
<protein>
    <submittedName>
        <fullName evidence="2">Uncharacterized protein</fullName>
    </submittedName>
</protein>
<reference evidence="2 3" key="1">
    <citation type="submission" date="2020-12" db="EMBL/GenBank/DDBJ databases">
        <title>FDA dAtabase for Regulatory Grade micrObial Sequences (FDA-ARGOS): Supporting development and validation of Infectious Disease Dx tests.</title>
        <authorList>
            <person name="Kerrigan L."/>
            <person name="Long C."/>
            <person name="Tallon L."/>
            <person name="Sadzewicz L."/>
            <person name="Zhao X."/>
            <person name="Boylan J."/>
            <person name="Ott S."/>
            <person name="Bowen H."/>
            <person name="Vavikolanu K."/>
            <person name="Mehta A."/>
            <person name="Aluvathingal J."/>
            <person name="Nadendla S."/>
            <person name="Yan Y."/>
            <person name="Sichtig H."/>
        </authorList>
    </citation>
    <scope>NUCLEOTIDE SEQUENCE [LARGE SCALE GENOMIC DNA]</scope>
    <source>
        <strain evidence="2 3">FDAARGOS_1031</strain>
    </source>
</reference>
<dbReference type="GeneID" id="93133854"/>
<evidence type="ECO:0000313" key="3">
    <source>
        <dbReference type="Proteomes" id="UP000595426"/>
    </source>
</evidence>
<proteinExistence type="predicted"/>
<organism evidence="2 3">
    <name type="scientific">Elizabethkingia bruuniana</name>
    <dbReference type="NCBI Taxonomy" id="1756149"/>
    <lineage>
        <taxon>Bacteria</taxon>
        <taxon>Pseudomonadati</taxon>
        <taxon>Bacteroidota</taxon>
        <taxon>Flavobacteriia</taxon>
        <taxon>Flavobacteriales</taxon>
        <taxon>Weeksellaceae</taxon>
        <taxon>Elizabethkingia</taxon>
    </lineage>
</organism>
<dbReference type="EMBL" id="CP067018">
    <property type="protein sequence ID" value="QQN61196.1"/>
    <property type="molecule type" value="Genomic_DNA"/>
</dbReference>
<dbReference type="Proteomes" id="UP000595426">
    <property type="component" value="Chromosome"/>
</dbReference>
<name>A0A7T7ZZT2_9FLAO</name>
<feature type="compositionally biased region" description="Basic and acidic residues" evidence="1">
    <location>
        <begin position="261"/>
        <end position="273"/>
    </location>
</feature>
<keyword evidence="3" id="KW-1185">Reference proteome</keyword>
<dbReference type="RefSeq" id="WP_052114652.1">
    <property type="nucleotide sequence ID" value="NZ_CBCSDR010000006.1"/>
</dbReference>
<feature type="region of interest" description="Disordered" evidence="1">
    <location>
        <begin position="217"/>
        <end position="273"/>
    </location>
</feature>
<feature type="compositionally biased region" description="Low complexity" evidence="1">
    <location>
        <begin position="218"/>
        <end position="231"/>
    </location>
</feature>
<dbReference type="OrthoDB" id="1264044at2"/>
<gene>
    <name evidence="2" type="ORF">I6H88_03100</name>
</gene>
<evidence type="ECO:0000256" key="1">
    <source>
        <dbReference type="SAM" id="MobiDB-lite"/>
    </source>
</evidence>
<dbReference type="PROSITE" id="PS51257">
    <property type="entry name" value="PROKAR_LIPOPROTEIN"/>
    <property type="match status" value="1"/>
</dbReference>
<dbReference type="AlphaFoldDB" id="A0A7T7ZZT2"/>
<evidence type="ECO:0000313" key="2">
    <source>
        <dbReference type="EMBL" id="QQN61196.1"/>
    </source>
</evidence>
<dbReference type="KEGG" id="egm:AYC65_13135"/>
<accession>A0A7T7ZZT2</accession>
<feature type="compositionally biased region" description="Gly residues" evidence="1">
    <location>
        <begin position="232"/>
        <end position="244"/>
    </location>
</feature>